<dbReference type="Gene3D" id="3.80.10.10">
    <property type="entry name" value="Ribonuclease Inhibitor"/>
    <property type="match status" value="1"/>
</dbReference>
<evidence type="ECO:0000313" key="4">
    <source>
        <dbReference type="EMBL" id="CAE7758086.1"/>
    </source>
</evidence>
<sequence length="471" mass="49879">MRSARVVFLILGAAASCEILHDRGSRCILTEDAALGVKLVINYDAANTPEDYVHRIGRTGRAGEKGISYTFLVRDDPTDVKKAKAILDVMQTADQAIPEELRLLVGVKASKGGGKGGKAHKGGGKNGGKSGKGSFKGKGGGNYARSGPPPGPLAGVAPMQGGLMGGYGGSVCVPFAGTMAVSVMAPEILSLAGYNAVDLASGSGFPAEGSFTGLDLSLLEGEVDEDAVQQSLQFTRLSGKKANLRLAHVDLGSGTDAEQRMFDLRAERELRSTERAVHVGKKSESAKQKDFAVSAQMRRDATAGIEAADQRLAEIDAELQELETLQSSFSWFQLFSQLQAQSVNYVGHLDLSNCGLHATAIELLQKVLLDLEHRGDGYAVEELVLDSNDLGDASTVALASLIRLSSRIQVLRLRNIGITDGGFSQLISAIVGNKSLCLLDLRGNGLCTLENSKVVVQGLRRFNQLVQILVE</sequence>
<comment type="caution">
    <text evidence="4">The sequence shown here is derived from an EMBL/GenBank/DDBJ whole genome shotgun (WGS) entry which is preliminary data.</text>
</comment>
<dbReference type="InterPro" id="IPR027417">
    <property type="entry name" value="P-loop_NTPase"/>
</dbReference>
<name>A0A812XXH6_9DINO</name>
<dbReference type="InterPro" id="IPR032675">
    <property type="entry name" value="LRR_dom_sf"/>
</dbReference>
<evidence type="ECO:0000313" key="5">
    <source>
        <dbReference type="Proteomes" id="UP000601435"/>
    </source>
</evidence>
<dbReference type="PANTHER" id="PTHR47958">
    <property type="entry name" value="ATP-DEPENDENT RNA HELICASE DBP3"/>
    <property type="match status" value="1"/>
</dbReference>
<dbReference type="Pfam" id="PF00271">
    <property type="entry name" value="Helicase_C"/>
    <property type="match status" value="1"/>
</dbReference>
<dbReference type="SUPFAM" id="SSF52540">
    <property type="entry name" value="P-loop containing nucleoside triphosphate hydrolases"/>
    <property type="match status" value="1"/>
</dbReference>
<reference evidence="4" key="1">
    <citation type="submission" date="2021-02" db="EMBL/GenBank/DDBJ databases">
        <authorList>
            <person name="Dougan E. K."/>
            <person name="Rhodes N."/>
            <person name="Thang M."/>
            <person name="Chan C."/>
        </authorList>
    </citation>
    <scope>NUCLEOTIDE SEQUENCE</scope>
</reference>
<evidence type="ECO:0000256" key="1">
    <source>
        <dbReference type="SAM" id="MobiDB-lite"/>
    </source>
</evidence>
<keyword evidence="5" id="KW-1185">Reference proteome</keyword>
<dbReference type="EMBL" id="CAJNJA010039601">
    <property type="protein sequence ID" value="CAE7758086.1"/>
    <property type="molecule type" value="Genomic_DNA"/>
</dbReference>
<protein>
    <submittedName>
        <fullName evidence="4">DDX17 protein</fullName>
    </submittedName>
</protein>
<dbReference type="SUPFAM" id="SSF52047">
    <property type="entry name" value="RNI-like"/>
    <property type="match status" value="1"/>
</dbReference>
<dbReference type="InterPro" id="IPR001650">
    <property type="entry name" value="Helicase_C-like"/>
</dbReference>
<accession>A0A812XXH6</accession>
<dbReference type="AlphaFoldDB" id="A0A812XXH6"/>
<feature type="chain" id="PRO_5032721571" evidence="2">
    <location>
        <begin position="20"/>
        <end position="471"/>
    </location>
</feature>
<feature type="compositionally biased region" description="Gly residues" evidence="1">
    <location>
        <begin position="124"/>
        <end position="142"/>
    </location>
</feature>
<dbReference type="Proteomes" id="UP000601435">
    <property type="component" value="Unassembled WGS sequence"/>
</dbReference>
<dbReference type="PROSITE" id="PS51257">
    <property type="entry name" value="PROKAR_LIPOPROTEIN"/>
    <property type="match status" value="1"/>
</dbReference>
<organism evidence="4 5">
    <name type="scientific">Symbiodinium necroappetens</name>
    <dbReference type="NCBI Taxonomy" id="1628268"/>
    <lineage>
        <taxon>Eukaryota</taxon>
        <taxon>Sar</taxon>
        <taxon>Alveolata</taxon>
        <taxon>Dinophyceae</taxon>
        <taxon>Suessiales</taxon>
        <taxon>Symbiodiniaceae</taxon>
        <taxon>Symbiodinium</taxon>
    </lineage>
</organism>
<dbReference type="OrthoDB" id="120976at2759"/>
<dbReference type="Gene3D" id="3.40.50.300">
    <property type="entry name" value="P-loop containing nucleotide triphosphate hydrolases"/>
    <property type="match status" value="1"/>
</dbReference>
<dbReference type="PROSITE" id="PS51194">
    <property type="entry name" value="HELICASE_CTER"/>
    <property type="match status" value="1"/>
</dbReference>
<evidence type="ECO:0000256" key="2">
    <source>
        <dbReference type="SAM" id="SignalP"/>
    </source>
</evidence>
<evidence type="ECO:0000259" key="3">
    <source>
        <dbReference type="PROSITE" id="PS51194"/>
    </source>
</evidence>
<feature type="region of interest" description="Disordered" evidence="1">
    <location>
        <begin position="112"/>
        <end position="155"/>
    </location>
</feature>
<keyword evidence="2" id="KW-0732">Signal</keyword>
<gene>
    <name evidence="4" type="primary">DDX17</name>
    <name evidence="4" type="ORF">SNEC2469_LOCUS22027</name>
</gene>
<feature type="signal peptide" evidence="2">
    <location>
        <begin position="1"/>
        <end position="19"/>
    </location>
</feature>
<feature type="domain" description="Helicase C-terminal" evidence="3">
    <location>
        <begin position="1"/>
        <end position="105"/>
    </location>
</feature>
<proteinExistence type="predicted"/>